<dbReference type="GO" id="GO:0030638">
    <property type="term" value="P:polyketide metabolic process"/>
    <property type="evidence" value="ECO:0007669"/>
    <property type="project" value="InterPro"/>
</dbReference>
<reference evidence="3" key="1">
    <citation type="submission" date="2016-10" db="EMBL/GenBank/DDBJ databases">
        <authorList>
            <person name="Varghese N."/>
            <person name="Submissions S."/>
        </authorList>
    </citation>
    <scope>NUCLEOTIDE SEQUENCE [LARGE SCALE GENOMIC DNA]</scope>
    <source>
        <strain evidence="3">DSM 44498</strain>
    </source>
</reference>
<keyword evidence="3" id="KW-1185">Reference proteome</keyword>
<dbReference type="SUPFAM" id="SSF54427">
    <property type="entry name" value="NTF2-like"/>
    <property type="match status" value="1"/>
</dbReference>
<dbReference type="GO" id="GO:0016853">
    <property type="term" value="F:isomerase activity"/>
    <property type="evidence" value="ECO:0007669"/>
    <property type="project" value="UniProtKB-KW"/>
</dbReference>
<dbReference type="OrthoDB" id="672913at2"/>
<feature type="domain" description="SnoaL-like" evidence="1">
    <location>
        <begin position="9"/>
        <end position="123"/>
    </location>
</feature>
<accession>A0A1H4TAZ1</accession>
<dbReference type="AlphaFoldDB" id="A0A1H4TAZ1"/>
<dbReference type="PANTHER" id="PTHR38436:SF1">
    <property type="entry name" value="ESTER CYCLASE"/>
    <property type="match status" value="1"/>
</dbReference>
<dbReference type="RefSeq" id="WP_072939094.1">
    <property type="nucleotide sequence ID" value="NZ_FNSV01000005.1"/>
</dbReference>
<organism evidence="2 3">
    <name type="scientific">Rhodococcus koreensis</name>
    <dbReference type="NCBI Taxonomy" id="99653"/>
    <lineage>
        <taxon>Bacteria</taxon>
        <taxon>Bacillati</taxon>
        <taxon>Actinomycetota</taxon>
        <taxon>Actinomycetes</taxon>
        <taxon>Mycobacteriales</taxon>
        <taxon>Nocardiaceae</taxon>
        <taxon>Rhodococcus</taxon>
    </lineage>
</organism>
<dbReference type="Pfam" id="PF12680">
    <property type="entry name" value="SnoaL_2"/>
    <property type="match status" value="1"/>
</dbReference>
<dbReference type="InterPro" id="IPR032710">
    <property type="entry name" value="NTF2-like_dom_sf"/>
</dbReference>
<dbReference type="InterPro" id="IPR037401">
    <property type="entry name" value="SnoaL-like"/>
</dbReference>
<evidence type="ECO:0000313" key="3">
    <source>
        <dbReference type="Proteomes" id="UP000183561"/>
    </source>
</evidence>
<keyword evidence="2" id="KW-0413">Isomerase</keyword>
<evidence type="ECO:0000259" key="1">
    <source>
        <dbReference type="Pfam" id="PF12680"/>
    </source>
</evidence>
<dbReference type="EMBL" id="FNSV01000005">
    <property type="protein sequence ID" value="SEC53693.1"/>
    <property type="molecule type" value="Genomic_DNA"/>
</dbReference>
<sequence length="140" mass="15460">MSNPDFDIVAALYEAWNTRDIAAWVDSFTPDATWTNLPTGEIHAGHDGMADNYRHWDGPFRDGTCEKLTFAGGDGLVVTEFVAVGTHTGPLPTPDGDDIRPTGRTLSVPFCDIHRVENGRIASTRRYWDQLTVLTQLGLQ</sequence>
<name>A0A1H4TAZ1_9NOCA</name>
<gene>
    <name evidence="2" type="ORF">SAMN04490239_4456</name>
</gene>
<dbReference type="PANTHER" id="PTHR38436">
    <property type="entry name" value="POLYKETIDE CYCLASE SNOAL-LIKE DOMAIN"/>
    <property type="match status" value="1"/>
</dbReference>
<evidence type="ECO:0000313" key="2">
    <source>
        <dbReference type="EMBL" id="SEC53693.1"/>
    </source>
</evidence>
<dbReference type="Proteomes" id="UP000183561">
    <property type="component" value="Unassembled WGS sequence"/>
</dbReference>
<proteinExistence type="predicted"/>
<protein>
    <submittedName>
        <fullName evidence="2">Ketosteroid isomerase-related protein</fullName>
    </submittedName>
</protein>
<dbReference type="InterPro" id="IPR009959">
    <property type="entry name" value="Cyclase_SnoaL-like"/>
</dbReference>
<dbReference type="Gene3D" id="3.10.450.50">
    <property type="match status" value="1"/>
</dbReference>